<comment type="caution">
    <text evidence="1">The sequence shown here is derived from an EMBL/GenBank/DDBJ whole genome shotgun (WGS) entry which is preliminary data.</text>
</comment>
<proteinExistence type="predicted"/>
<reference evidence="2" key="1">
    <citation type="journal article" date="2023" name="G3 (Bethesda)">
        <title>Genome assembly and association tests identify interacting loci associated with vigor, precocity, and sex in interspecific pistachio rootstocks.</title>
        <authorList>
            <person name="Palmer W."/>
            <person name="Jacygrad E."/>
            <person name="Sagayaradj S."/>
            <person name="Cavanaugh K."/>
            <person name="Han R."/>
            <person name="Bertier L."/>
            <person name="Beede B."/>
            <person name="Kafkas S."/>
            <person name="Golino D."/>
            <person name="Preece J."/>
            <person name="Michelmore R."/>
        </authorList>
    </citation>
    <scope>NUCLEOTIDE SEQUENCE [LARGE SCALE GENOMIC DNA]</scope>
</reference>
<gene>
    <name evidence="1" type="ORF">Patl1_11388</name>
</gene>
<name>A0ACC1A5M1_9ROSI</name>
<dbReference type="Proteomes" id="UP001164250">
    <property type="component" value="Chromosome 12"/>
</dbReference>
<dbReference type="EMBL" id="CM047908">
    <property type="protein sequence ID" value="KAJ0082614.1"/>
    <property type="molecule type" value="Genomic_DNA"/>
</dbReference>
<accession>A0ACC1A5M1</accession>
<organism evidence="1 2">
    <name type="scientific">Pistacia atlantica</name>
    <dbReference type="NCBI Taxonomy" id="434234"/>
    <lineage>
        <taxon>Eukaryota</taxon>
        <taxon>Viridiplantae</taxon>
        <taxon>Streptophyta</taxon>
        <taxon>Embryophyta</taxon>
        <taxon>Tracheophyta</taxon>
        <taxon>Spermatophyta</taxon>
        <taxon>Magnoliopsida</taxon>
        <taxon>eudicotyledons</taxon>
        <taxon>Gunneridae</taxon>
        <taxon>Pentapetalae</taxon>
        <taxon>rosids</taxon>
        <taxon>malvids</taxon>
        <taxon>Sapindales</taxon>
        <taxon>Anacardiaceae</taxon>
        <taxon>Pistacia</taxon>
    </lineage>
</organism>
<evidence type="ECO:0000313" key="1">
    <source>
        <dbReference type="EMBL" id="KAJ0082614.1"/>
    </source>
</evidence>
<protein>
    <submittedName>
        <fullName evidence="1">Uncharacterized protein</fullName>
    </submittedName>
</protein>
<sequence length="486" mass="53533">MSGFEEQNQTQRAFGWATSNSSGTLHPFYFTRRANGENDITLKIVYCGILISTLSIILMEFLSTLSSPDMRLWESCDGSQNDLESYCPKSITTYTIFDNGGDKNYGGYSDILVVDQHFAVHIPENLALEGVAPLLCAGITVFIPMKFFGLDKAGMHVGVVGLGGLGHLAVKFGKAFGMKMSERLKQLNNLKLIHLLLVMTWSKWRPNGENDITIKILYCGICHSDLHLIKNNFGISSYPTVPLHEIAGVVTHVGSKVQKFKLGDKAEWEIHTSTIFDDGGDKNYGGFSDILVVDQHFAFSTPENLSAEGLDKPAMHVGVVGLGGLGHLAVKFAKALGMKVTVISTSPGKKNEAIQHLEADSFIVSYDMKQMQAAMGTMDGIFDTVSPQHPLMPLLNLLKFNGKLIMLSGPGLEKQTELSIMPLIFWGIKEIQEMLNFAAKQYVAADVEVISMDHVNKAMDRLAKGDVRYRFVVDIANTIRPHLRQA</sequence>
<keyword evidence="2" id="KW-1185">Reference proteome</keyword>
<evidence type="ECO:0000313" key="2">
    <source>
        <dbReference type="Proteomes" id="UP001164250"/>
    </source>
</evidence>